<evidence type="ECO:0000256" key="15">
    <source>
        <dbReference type="ARBA" id="ARBA00023141"/>
    </source>
</evidence>
<dbReference type="STRING" id="1121345.SAMN02745217_01088"/>
<comment type="similarity">
    <text evidence="6 18">Belongs to the sugar phosphate cyclases superfamily. Dehydroquinate synthase family.</text>
</comment>
<feature type="domain" description="3-dehydroquinate synthase C-terminal" evidence="20">
    <location>
        <begin position="186"/>
        <end position="330"/>
    </location>
</feature>
<evidence type="ECO:0000256" key="16">
    <source>
        <dbReference type="ARBA" id="ARBA00023239"/>
    </source>
</evidence>
<dbReference type="InterPro" id="IPR016037">
    <property type="entry name" value="DHQ_synth_AroB"/>
</dbReference>
<evidence type="ECO:0000256" key="17">
    <source>
        <dbReference type="ARBA" id="ARBA00023285"/>
    </source>
</evidence>
<dbReference type="PANTHER" id="PTHR43622">
    <property type="entry name" value="3-DEHYDROQUINATE SYNTHASE"/>
    <property type="match status" value="1"/>
</dbReference>
<dbReference type="GO" id="GO:0003856">
    <property type="term" value="F:3-dehydroquinate synthase activity"/>
    <property type="evidence" value="ECO:0007669"/>
    <property type="project" value="UniProtKB-UniRule"/>
</dbReference>
<keyword evidence="14 18" id="KW-0520">NAD</keyword>
<dbReference type="Pfam" id="PF24621">
    <property type="entry name" value="DHQS_C"/>
    <property type="match status" value="1"/>
</dbReference>
<evidence type="ECO:0000256" key="1">
    <source>
        <dbReference type="ARBA" id="ARBA00001393"/>
    </source>
</evidence>
<evidence type="ECO:0000256" key="7">
    <source>
        <dbReference type="ARBA" id="ARBA00013031"/>
    </source>
</evidence>
<dbReference type="PIRSF" id="PIRSF001455">
    <property type="entry name" value="DHQ_synth"/>
    <property type="match status" value="1"/>
</dbReference>
<evidence type="ECO:0000256" key="12">
    <source>
        <dbReference type="ARBA" id="ARBA00022741"/>
    </source>
</evidence>
<keyword evidence="10 18" id="KW-0028">Amino-acid biosynthesis</keyword>
<dbReference type="EMBL" id="FRFD01000003">
    <property type="protein sequence ID" value="SHO45862.1"/>
    <property type="molecule type" value="Genomic_DNA"/>
</dbReference>
<comment type="subcellular location">
    <subcellularLocation>
        <location evidence="4 18">Cytoplasm</location>
    </subcellularLocation>
</comment>
<dbReference type="InterPro" id="IPR030963">
    <property type="entry name" value="DHQ_synth_fam"/>
</dbReference>
<dbReference type="FunFam" id="3.40.50.1970:FF:000007">
    <property type="entry name" value="Pentafunctional AROM polypeptide"/>
    <property type="match status" value="1"/>
</dbReference>
<feature type="domain" description="3-dehydroquinate synthase N-terminal" evidence="19">
    <location>
        <begin position="72"/>
        <end position="184"/>
    </location>
</feature>
<keyword evidence="15 18" id="KW-0057">Aromatic amino acid biosynthesis</keyword>
<name>A0A1M7Y217_9FIRM</name>
<dbReference type="PANTHER" id="PTHR43622:SF7">
    <property type="entry name" value="3-DEHYDROQUINATE SYNTHASE, CHLOROPLASTIC"/>
    <property type="match status" value="1"/>
</dbReference>
<comment type="cofactor">
    <cofactor evidence="3">
        <name>Zn(2+)</name>
        <dbReference type="ChEBI" id="CHEBI:29105"/>
    </cofactor>
</comment>
<comment type="catalytic activity">
    <reaction evidence="1 18">
        <text>7-phospho-2-dehydro-3-deoxy-D-arabino-heptonate = 3-dehydroquinate + phosphate</text>
        <dbReference type="Rhea" id="RHEA:21968"/>
        <dbReference type="ChEBI" id="CHEBI:32364"/>
        <dbReference type="ChEBI" id="CHEBI:43474"/>
        <dbReference type="ChEBI" id="CHEBI:58394"/>
        <dbReference type="EC" id="4.2.3.4"/>
    </reaction>
</comment>
<evidence type="ECO:0000259" key="20">
    <source>
        <dbReference type="Pfam" id="PF24621"/>
    </source>
</evidence>
<dbReference type="GO" id="GO:0005737">
    <property type="term" value="C:cytoplasm"/>
    <property type="evidence" value="ECO:0007669"/>
    <property type="project" value="UniProtKB-SubCell"/>
</dbReference>
<dbReference type="AlphaFoldDB" id="A0A1M7Y217"/>
<protein>
    <recommendedName>
        <fullName evidence="8 18">3-dehydroquinate synthase</fullName>
        <shortName evidence="18">DHQS</shortName>
        <ecNumber evidence="7 18">4.2.3.4</ecNumber>
    </recommendedName>
</protein>
<evidence type="ECO:0000256" key="2">
    <source>
        <dbReference type="ARBA" id="ARBA00001911"/>
    </source>
</evidence>
<dbReference type="CDD" id="cd08195">
    <property type="entry name" value="DHQS"/>
    <property type="match status" value="1"/>
</dbReference>
<evidence type="ECO:0000313" key="22">
    <source>
        <dbReference type="Proteomes" id="UP000184612"/>
    </source>
</evidence>
<dbReference type="Gene3D" id="1.20.1090.10">
    <property type="entry name" value="Dehydroquinate synthase-like - alpha domain"/>
    <property type="match status" value="1"/>
</dbReference>
<dbReference type="EC" id="4.2.3.4" evidence="7 18"/>
<dbReference type="UniPathway" id="UPA00053">
    <property type="reaction ID" value="UER00085"/>
</dbReference>
<dbReference type="InterPro" id="IPR050071">
    <property type="entry name" value="Dehydroquinate_synthase"/>
</dbReference>
<feature type="binding site" evidence="18">
    <location>
        <position position="147"/>
    </location>
    <ligand>
        <name>NAD(+)</name>
        <dbReference type="ChEBI" id="CHEBI:57540"/>
    </ligand>
</feature>
<comment type="caution">
    <text evidence="18">Lacks conserved residue(s) required for the propagation of feature annotation.</text>
</comment>
<evidence type="ECO:0000256" key="5">
    <source>
        <dbReference type="ARBA" id="ARBA00004661"/>
    </source>
</evidence>
<feature type="binding site" evidence="18">
    <location>
        <position position="189"/>
    </location>
    <ligand>
        <name>Zn(2+)</name>
        <dbReference type="ChEBI" id="CHEBI:29105"/>
    </ligand>
</feature>
<evidence type="ECO:0000256" key="14">
    <source>
        <dbReference type="ARBA" id="ARBA00023027"/>
    </source>
</evidence>
<dbReference type="HAMAP" id="MF_00110">
    <property type="entry name" value="DHQ_synthase"/>
    <property type="match status" value="1"/>
</dbReference>
<dbReference type="NCBIfam" id="TIGR01357">
    <property type="entry name" value="aroB"/>
    <property type="match status" value="1"/>
</dbReference>
<comment type="cofactor">
    <cofactor evidence="18">
        <name>Co(2+)</name>
        <dbReference type="ChEBI" id="CHEBI:48828"/>
    </cofactor>
    <cofactor evidence="18">
        <name>Zn(2+)</name>
        <dbReference type="ChEBI" id="CHEBI:29105"/>
    </cofactor>
    <text evidence="18">Binds 1 divalent metal cation per subunit. Can use either Co(2+) or Zn(2+).</text>
</comment>
<feature type="binding site" evidence="18">
    <location>
        <position position="156"/>
    </location>
    <ligand>
        <name>NAD(+)</name>
        <dbReference type="ChEBI" id="CHEBI:57540"/>
    </ligand>
</feature>
<comment type="cofactor">
    <cofactor evidence="2 18">
        <name>NAD(+)</name>
        <dbReference type="ChEBI" id="CHEBI:57540"/>
    </cofactor>
</comment>
<comment type="function">
    <text evidence="18">Catalyzes the conversion of 3-deoxy-D-arabino-heptulosonate 7-phosphate (DAHP) to dehydroquinate (DHQ).</text>
</comment>
<dbReference type="Proteomes" id="UP000184612">
    <property type="component" value="Unassembled WGS sequence"/>
</dbReference>
<evidence type="ECO:0000256" key="10">
    <source>
        <dbReference type="ARBA" id="ARBA00022605"/>
    </source>
</evidence>
<evidence type="ECO:0000259" key="19">
    <source>
        <dbReference type="Pfam" id="PF01761"/>
    </source>
</evidence>
<accession>A0A1M7Y217</accession>
<keyword evidence="13 18" id="KW-0862">Zinc</keyword>
<dbReference type="InterPro" id="IPR030960">
    <property type="entry name" value="DHQS/DOIS_N"/>
</dbReference>
<keyword evidence="17 18" id="KW-0170">Cobalt</keyword>
<keyword evidence="12 18" id="KW-0547">Nucleotide-binding</keyword>
<feature type="binding site" evidence="18">
    <location>
        <begin position="110"/>
        <end position="114"/>
    </location>
    <ligand>
        <name>NAD(+)</name>
        <dbReference type="ChEBI" id="CHEBI:57540"/>
    </ligand>
</feature>
<proteinExistence type="inferred from homology"/>
<dbReference type="Gene3D" id="3.40.50.1970">
    <property type="match status" value="1"/>
</dbReference>
<dbReference type="GO" id="GO:0009423">
    <property type="term" value="P:chorismate biosynthetic process"/>
    <property type="evidence" value="ECO:0007669"/>
    <property type="project" value="UniProtKB-UniRule"/>
</dbReference>
<dbReference type="GO" id="GO:0000166">
    <property type="term" value="F:nucleotide binding"/>
    <property type="evidence" value="ECO:0007669"/>
    <property type="project" value="UniProtKB-KW"/>
</dbReference>
<organism evidence="21 22">
    <name type="scientific">Anaerocolumna xylanovorans DSM 12503</name>
    <dbReference type="NCBI Taxonomy" id="1121345"/>
    <lineage>
        <taxon>Bacteria</taxon>
        <taxon>Bacillati</taxon>
        <taxon>Bacillota</taxon>
        <taxon>Clostridia</taxon>
        <taxon>Lachnospirales</taxon>
        <taxon>Lachnospiraceae</taxon>
        <taxon>Anaerocolumna</taxon>
    </lineage>
</organism>
<evidence type="ECO:0000256" key="8">
    <source>
        <dbReference type="ARBA" id="ARBA00017684"/>
    </source>
</evidence>
<sequence>MSNSNRITIKKDNEPIYDIVIAKDYSLLHEELKALNLTGRKVCIVTDSTVSGLHLSSLLEILKDYAKVVETFTFAAGEKSKTLSTVEKLYEKLILSKFDRNDMLFALGGGVVGDLTGYAAATYLRGISFVQIPTTLLACVDSSIGGKTGVDFNAYKNMVGAFHQPKLVYINLAHLYTLDDRQFVNGMGEVIKHGLIKDVEYYRELKDNRSLILKREPEALRKMVFRSCEIKQEVVEVDPTEKGVRALLNFGHTIGHSVERCMDFKLLHGECVSIGMAGSAYLSYQRGSLTMEEFKEIEEVISSYQLPVALPENCLSAEGILEAVFHDKKVDGDKIKFILLKEVGEAVMDSTVTGEEIRKAIDYIMKSKNK</sequence>
<gene>
    <name evidence="18" type="primary">aroB</name>
    <name evidence="21" type="ORF">SAMN02745217_01088</name>
</gene>
<dbReference type="GO" id="GO:0046872">
    <property type="term" value="F:metal ion binding"/>
    <property type="evidence" value="ECO:0007669"/>
    <property type="project" value="UniProtKB-KW"/>
</dbReference>
<evidence type="ECO:0000256" key="9">
    <source>
        <dbReference type="ARBA" id="ARBA00022490"/>
    </source>
</evidence>
<dbReference type="InterPro" id="IPR056179">
    <property type="entry name" value="DHQS_C"/>
</dbReference>
<evidence type="ECO:0000256" key="6">
    <source>
        <dbReference type="ARBA" id="ARBA00005412"/>
    </source>
</evidence>
<keyword evidence="9 18" id="KW-0963">Cytoplasm</keyword>
<feature type="binding site" evidence="18">
    <location>
        <position position="252"/>
    </location>
    <ligand>
        <name>Zn(2+)</name>
        <dbReference type="ChEBI" id="CHEBI:29105"/>
    </ligand>
</feature>
<evidence type="ECO:0000256" key="4">
    <source>
        <dbReference type="ARBA" id="ARBA00004496"/>
    </source>
</evidence>
<keyword evidence="22" id="KW-1185">Reference proteome</keyword>
<dbReference type="Pfam" id="PF01761">
    <property type="entry name" value="DHQ_synthase"/>
    <property type="match status" value="1"/>
</dbReference>
<evidence type="ECO:0000256" key="13">
    <source>
        <dbReference type="ARBA" id="ARBA00022833"/>
    </source>
</evidence>
<feature type="binding site" evidence="18">
    <location>
        <position position="268"/>
    </location>
    <ligand>
        <name>Zn(2+)</name>
        <dbReference type="ChEBI" id="CHEBI:29105"/>
    </ligand>
</feature>
<evidence type="ECO:0000256" key="11">
    <source>
        <dbReference type="ARBA" id="ARBA00022723"/>
    </source>
</evidence>
<evidence type="ECO:0000313" key="21">
    <source>
        <dbReference type="EMBL" id="SHO45862.1"/>
    </source>
</evidence>
<keyword evidence="16 18" id="KW-0456">Lyase</keyword>
<dbReference type="RefSeq" id="WP_073587711.1">
    <property type="nucleotide sequence ID" value="NZ_FRFD01000003.1"/>
</dbReference>
<dbReference type="GO" id="GO:0008652">
    <property type="term" value="P:amino acid biosynthetic process"/>
    <property type="evidence" value="ECO:0007669"/>
    <property type="project" value="UniProtKB-KW"/>
</dbReference>
<reference evidence="21 22" key="1">
    <citation type="submission" date="2016-12" db="EMBL/GenBank/DDBJ databases">
        <authorList>
            <person name="Song W.-J."/>
            <person name="Kurnit D.M."/>
        </authorList>
    </citation>
    <scope>NUCLEOTIDE SEQUENCE [LARGE SCALE GENOMIC DNA]</scope>
    <source>
        <strain evidence="21 22">DSM 12503</strain>
    </source>
</reference>
<keyword evidence="11 18" id="KW-0479">Metal-binding</keyword>
<feature type="binding site" evidence="18">
    <location>
        <begin position="134"/>
        <end position="135"/>
    </location>
    <ligand>
        <name>NAD(+)</name>
        <dbReference type="ChEBI" id="CHEBI:57540"/>
    </ligand>
</feature>
<evidence type="ECO:0000256" key="3">
    <source>
        <dbReference type="ARBA" id="ARBA00001947"/>
    </source>
</evidence>
<dbReference type="GO" id="GO:0009073">
    <property type="term" value="P:aromatic amino acid family biosynthetic process"/>
    <property type="evidence" value="ECO:0007669"/>
    <property type="project" value="UniProtKB-KW"/>
</dbReference>
<dbReference type="SUPFAM" id="SSF56796">
    <property type="entry name" value="Dehydroquinate synthase-like"/>
    <property type="match status" value="1"/>
</dbReference>
<dbReference type="OrthoDB" id="9806583at2"/>
<evidence type="ECO:0000256" key="18">
    <source>
        <dbReference type="HAMAP-Rule" id="MF_00110"/>
    </source>
</evidence>
<comment type="pathway">
    <text evidence="5 18">Metabolic intermediate biosynthesis; chorismate biosynthesis; chorismate from D-erythrose 4-phosphate and phosphoenolpyruvate: step 2/7.</text>
</comment>